<dbReference type="eggNOG" id="KOG4614">
    <property type="taxonomic scope" value="Eukaryota"/>
</dbReference>
<keyword evidence="3" id="KW-1185">Reference proteome</keyword>
<dbReference type="GO" id="GO:0033615">
    <property type="term" value="P:mitochondrial proton-transporting ATP synthase complex assembly"/>
    <property type="evidence" value="ECO:0007669"/>
    <property type="project" value="TreeGrafter"/>
</dbReference>
<dbReference type="Pfam" id="PF05176">
    <property type="entry name" value="ATP-synt_10"/>
    <property type="match status" value="1"/>
</dbReference>
<organism evidence="2 3">
    <name type="scientific">Capronia epimyces CBS 606.96</name>
    <dbReference type="NCBI Taxonomy" id="1182542"/>
    <lineage>
        <taxon>Eukaryota</taxon>
        <taxon>Fungi</taxon>
        <taxon>Dikarya</taxon>
        <taxon>Ascomycota</taxon>
        <taxon>Pezizomycotina</taxon>
        <taxon>Eurotiomycetes</taxon>
        <taxon>Chaetothyriomycetidae</taxon>
        <taxon>Chaetothyriales</taxon>
        <taxon>Herpotrichiellaceae</taxon>
        <taxon>Capronia</taxon>
    </lineage>
</organism>
<dbReference type="HOGENOM" id="CLU_047290_1_0_1"/>
<dbReference type="PANTHER" id="PTHR28106:SF1">
    <property type="entry name" value="MITOCHONDRIAL ATPASE COMPLEX SUBUNIT ATP10"/>
    <property type="match status" value="1"/>
</dbReference>
<dbReference type="PANTHER" id="PTHR28106">
    <property type="entry name" value="MITOCHONDRIAL ATPASE COMPLEX SUBUNIT ATP10"/>
    <property type="match status" value="1"/>
</dbReference>
<dbReference type="AlphaFoldDB" id="W9XXQ5"/>
<name>W9XXQ5_9EURO</name>
<gene>
    <name evidence="2" type="ORF">A1O3_05683</name>
</gene>
<dbReference type="EMBL" id="AMGY01000004">
    <property type="protein sequence ID" value="EXJ85008.1"/>
    <property type="molecule type" value="Genomic_DNA"/>
</dbReference>
<feature type="region of interest" description="Disordered" evidence="1">
    <location>
        <begin position="349"/>
        <end position="391"/>
    </location>
</feature>
<comment type="caution">
    <text evidence="2">The sequence shown here is derived from an EMBL/GenBank/DDBJ whole genome shotgun (WGS) entry which is preliminary data.</text>
</comment>
<feature type="compositionally biased region" description="Low complexity" evidence="1">
    <location>
        <begin position="37"/>
        <end position="49"/>
    </location>
</feature>
<feature type="region of interest" description="Disordered" evidence="1">
    <location>
        <begin position="100"/>
        <end position="121"/>
    </location>
</feature>
<dbReference type="GO" id="GO:0005743">
    <property type="term" value="C:mitochondrial inner membrane"/>
    <property type="evidence" value="ECO:0007669"/>
    <property type="project" value="TreeGrafter"/>
</dbReference>
<accession>W9XXQ5</accession>
<feature type="region of interest" description="Disordered" evidence="1">
    <location>
        <begin position="34"/>
        <end position="60"/>
    </location>
</feature>
<protein>
    <recommendedName>
        <fullName evidence="4">Mitochondrial ATPase complex subunit ATP10</fullName>
    </recommendedName>
</protein>
<evidence type="ECO:0000313" key="3">
    <source>
        <dbReference type="Proteomes" id="UP000019478"/>
    </source>
</evidence>
<dbReference type="Proteomes" id="UP000019478">
    <property type="component" value="Unassembled WGS sequence"/>
</dbReference>
<dbReference type="InterPro" id="IPR007849">
    <property type="entry name" value="ATP10"/>
</dbReference>
<evidence type="ECO:0000256" key="1">
    <source>
        <dbReference type="SAM" id="MobiDB-lite"/>
    </source>
</evidence>
<feature type="compositionally biased region" description="Polar residues" evidence="1">
    <location>
        <begin position="350"/>
        <end position="374"/>
    </location>
</feature>
<evidence type="ECO:0008006" key="4">
    <source>
        <dbReference type="Google" id="ProtNLM"/>
    </source>
</evidence>
<dbReference type="STRING" id="1182542.W9XXQ5"/>
<reference evidence="2 3" key="1">
    <citation type="submission" date="2013-03" db="EMBL/GenBank/DDBJ databases">
        <title>The Genome Sequence of Capronia epimyces CBS 606.96.</title>
        <authorList>
            <consortium name="The Broad Institute Genomics Platform"/>
            <person name="Cuomo C."/>
            <person name="de Hoog S."/>
            <person name="Gorbushina A."/>
            <person name="Walker B."/>
            <person name="Young S.K."/>
            <person name="Zeng Q."/>
            <person name="Gargeya S."/>
            <person name="Fitzgerald M."/>
            <person name="Haas B."/>
            <person name="Abouelleil A."/>
            <person name="Allen A.W."/>
            <person name="Alvarado L."/>
            <person name="Arachchi H.M."/>
            <person name="Berlin A.M."/>
            <person name="Chapman S.B."/>
            <person name="Gainer-Dewar J."/>
            <person name="Goldberg J."/>
            <person name="Griggs A."/>
            <person name="Gujja S."/>
            <person name="Hansen M."/>
            <person name="Howarth C."/>
            <person name="Imamovic A."/>
            <person name="Ireland A."/>
            <person name="Larimer J."/>
            <person name="McCowan C."/>
            <person name="Murphy C."/>
            <person name="Pearson M."/>
            <person name="Poon T.W."/>
            <person name="Priest M."/>
            <person name="Roberts A."/>
            <person name="Saif S."/>
            <person name="Shea T."/>
            <person name="Sisk P."/>
            <person name="Sykes S."/>
            <person name="Wortman J."/>
            <person name="Nusbaum C."/>
            <person name="Birren B."/>
        </authorList>
    </citation>
    <scope>NUCLEOTIDE SEQUENCE [LARGE SCALE GENOMIC DNA]</scope>
    <source>
        <strain evidence="2 3">CBS 606.96</strain>
    </source>
</reference>
<dbReference type="OrthoDB" id="17089at2759"/>
<dbReference type="RefSeq" id="XP_007733993.1">
    <property type="nucleotide sequence ID" value="XM_007735803.1"/>
</dbReference>
<proteinExistence type="predicted"/>
<sequence>MSRGEIVQLFVSLAVRPHSRCLYRAQKLSLRNLRHASTSTSPSKPALPSKPGPGGSKPTIPLYVGLDRNPEGLSAISRIPIPKGEKGEKFTPSVLARPLGLTYPPRPGQNSPVDRRTVQEKKADFTSYQKALERRRVYLRSFFRPYFQEWRRVDHWKGKSFISNDRLFKREKALYFPNIWGQTLSKGGDGPDGGRDTTPILMGKISIVGMQSGQWAEEQVDTFISEKQNPQLQQIIADSNGLVQRVDINMQGDWARSFLVKLFSGRLRKLVPEERWGRYFMIKLPRDIRRGLSDDVRDAMGLLNSQVGYVYLVDSSCKIRWAGSGHTWEGEVNSLNAVVQRLIQEEKALQSPSPSINSVASKQRTIPMTSSPKLSDSADGKQNAIPTPAVA</sequence>
<evidence type="ECO:0000313" key="2">
    <source>
        <dbReference type="EMBL" id="EXJ85008.1"/>
    </source>
</evidence>
<dbReference type="GeneID" id="19169793"/>